<dbReference type="AlphaFoldDB" id="A0A7S0DWS1"/>
<sequence>MQSPASHEAEERAARTLQAATRRCKAESRRLVRNIKHILLDVLDRAFLMAVNRSINRFAKERAKAGWLKQSSKTSACSILTYTSVYNEGNVPSGVVDEKLWKGEGIRLFGWSAVQEVFTAINRPIIHRSSSIFSPSGEELYGFARSERRRARNSRRPSQVEASVAEQEILEEPPAVSYGPVSVYRIKGVRKGTTTNEQEINAYIQGKTQQYIKSSELYIKAFDFVKRRVLKNMKRKYDNIKTSISNFEQEFEREKIYDLHKPYLSGYKVHPGMGDHDFYQRQQAWFEALEFSMSGTKLPHHSDIIRRILDLGFKVSMMQGVGRRKVAMAKLELQHANRHHDLWKELFDIITERKRQLAATKIQSLRRGYTTRRLIHRLRAGSNRQNAVKLYPRANTSKKFSKSFVVGKGQSLPDVQSNRRRKSSHSALATGGTIMGQEAKGLRRRFIQEYAPLYSLQMSQPRVNQDPDEDETLPLETTPPSEPQKWAASSVTLIKEGPDDDIGNVHSKRRPKIGLARPRSSKNSLRVS</sequence>
<reference evidence="2" key="1">
    <citation type="submission" date="2021-01" db="EMBL/GenBank/DDBJ databases">
        <authorList>
            <person name="Corre E."/>
            <person name="Pelletier E."/>
            <person name="Niang G."/>
            <person name="Scheremetjew M."/>
            <person name="Finn R."/>
            <person name="Kale V."/>
            <person name="Holt S."/>
            <person name="Cochrane G."/>
            <person name="Meng A."/>
            <person name="Brown T."/>
            <person name="Cohen L."/>
        </authorList>
    </citation>
    <scope>NUCLEOTIDE SEQUENCE</scope>
    <source>
        <strain evidence="2">CCMP325</strain>
    </source>
</reference>
<proteinExistence type="predicted"/>
<gene>
    <name evidence="2" type="ORF">HPHI1048_LOCUS1574</name>
</gene>
<evidence type="ECO:0000256" key="1">
    <source>
        <dbReference type="SAM" id="MobiDB-lite"/>
    </source>
</evidence>
<name>A0A7S0DWS1_9CRYP</name>
<accession>A0A7S0DWS1</accession>
<feature type="region of interest" description="Disordered" evidence="1">
    <location>
        <begin position="458"/>
        <end position="528"/>
    </location>
</feature>
<evidence type="ECO:0000313" key="2">
    <source>
        <dbReference type="EMBL" id="CAD8467790.1"/>
    </source>
</evidence>
<feature type="region of interest" description="Disordered" evidence="1">
    <location>
        <begin position="408"/>
        <end position="432"/>
    </location>
</feature>
<protein>
    <submittedName>
        <fullName evidence="2">Uncharacterized protein</fullName>
    </submittedName>
</protein>
<dbReference type="PROSITE" id="PS50096">
    <property type="entry name" value="IQ"/>
    <property type="match status" value="1"/>
</dbReference>
<dbReference type="EMBL" id="HBEO01002175">
    <property type="protein sequence ID" value="CAD8467790.1"/>
    <property type="molecule type" value="Transcribed_RNA"/>
</dbReference>
<organism evidence="2">
    <name type="scientific">Hanusia phi</name>
    <dbReference type="NCBI Taxonomy" id="3032"/>
    <lineage>
        <taxon>Eukaryota</taxon>
        <taxon>Cryptophyceae</taxon>
        <taxon>Pyrenomonadales</taxon>
        <taxon>Geminigeraceae</taxon>
        <taxon>Hanusia</taxon>
    </lineage>
</organism>